<name>A0A1R4ABU4_BABMR</name>
<dbReference type="RefSeq" id="XP_021338642.1">
    <property type="nucleotide sequence ID" value="XM_021482082.1"/>
</dbReference>
<evidence type="ECO:0000313" key="2">
    <source>
        <dbReference type="Proteomes" id="UP000002899"/>
    </source>
</evidence>
<keyword evidence="2" id="KW-1185">Reference proteome</keyword>
<organism evidence="1 2">
    <name type="scientific">Babesia microti (strain RI)</name>
    <dbReference type="NCBI Taxonomy" id="1133968"/>
    <lineage>
        <taxon>Eukaryota</taxon>
        <taxon>Sar</taxon>
        <taxon>Alveolata</taxon>
        <taxon>Apicomplexa</taxon>
        <taxon>Aconoidasida</taxon>
        <taxon>Piroplasmida</taxon>
        <taxon>Babesiidae</taxon>
        <taxon>Babesia</taxon>
    </lineage>
</organism>
<dbReference type="Proteomes" id="UP000002899">
    <property type="component" value="Chromosome III"/>
</dbReference>
<reference evidence="1 2" key="3">
    <citation type="journal article" date="2016" name="Sci. Rep.">
        <title>Genome-wide diversity and gene expression profiling of Babesia microti isolates identify polymorphic genes that mediate host-pathogen interactions.</title>
        <authorList>
            <person name="Silva J.C."/>
            <person name="Cornillot E."/>
            <person name="McCracken C."/>
            <person name="Usmani-Brown S."/>
            <person name="Dwivedi A."/>
            <person name="Ifeonu O.O."/>
            <person name="Crabtree J."/>
            <person name="Gotia H.T."/>
            <person name="Virji A.Z."/>
            <person name="Reynes C."/>
            <person name="Colinge J."/>
            <person name="Kumar V."/>
            <person name="Lawres L."/>
            <person name="Pazzi J.E."/>
            <person name="Pablo J.V."/>
            <person name="Hung C."/>
            <person name="Brancato J."/>
            <person name="Kumari P."/>
            <person name="Orvis J."/>
            <person name="Tretina K."/>
            <person name="Chibucos M."/>
            <person name="Ott S."/>
            <person name="Sadzewicz L."/>
            <person name="Sengamalay N."/>
            <person name="Shetty A.C."/>
            <person name="Su Q."/>
            <person name="Tallon L."/>
            <person name="Fraser C.M."/>
            <person name="Frutos R."/>
            <person name="Molina D.M."/>
            <person name="Krause P.J."/>
            <person name="Ben Mamoun C."/>
        </authorList>
    </citation>
    <scope>NUCLEOTIDE SEQUENCE [LARGE SCALE GENOMIC DNA]</scope>
    <source>
        <strain evidence="1 2">RI</strain>
    </source>
</reference>
<evidence type="ECO:0000313" key="1">
    <source>
        <dbReference type="EMBL" id="SJK86487.1"/>
    </source>
</evidence>
<reference evidence="1 2" key="1">
    <citation type="journal article" date="2012" name="Nucleic Acids Res.">
        <title>Sequencing of the smallest Apicomplexan genome from the human pathogen Babesia microti.</title>
        <authorList>
            <person name="Cornillot E."/>
            <person name="Hadj-Kaddour K."/>
            <person name="Dassouli A."/>
            <person name="Noel B."/>
            <person name="Ranwez V."/>
            <person name="Vacherie B."/>
            <person name="Augagneur Y."/>
            <person name="Bres V."/>
            <person name="Duclos A."/>
            <person name="Randazzo S."/>
            <person name="Carcy B."/>
            <person name="Debierre-Grockiego F."/>
            <person name="Delbecq S."/>
            <person name="Moubri-Menage K."/>
            <person name="Shams-Eldin H."/>
            <person name="Usmani-Brown S."/>
            <person name="Bringaud F."/>
            <person name="Wincker P."/>
            <person name="Vivares C.P."/>
            <person name="Schwarz R.T."/>
            <person name="Schetters T.P."/>
            <person name="Krause P.J."/>
            <person name="Gorenflot A."/>
            <person name="Berry V."/>
            <person name="Barbe V."/>
            <person name="Ben Mamoun C."/>
        </authorList>
    </citation>
    <scope>NUCLEOTIDE SEQUENCE [LARGE SCALE GENOMIC DNA]</scope>
    <source>
        <strain evidence="1 2">RI</strain>
    </source>
</reference>
<proteinExistence type="predicted"/>
<dbReference type="EMBL" id="LN871598">
    <property type="protein sequence ID" value="SJK86487.1"/>
    <property type="molecule type" value="Genomic_DNA"/>
</dbReference>
<dbReference type="GeneID" id="24425174"/>
<reference evidence="1 2" key="2">
    <citation type="journal article" date="2013" name="PLoS ONE">
        <title>Whole genome mapping and re-organization of the nuclear and mitochondrial genomes of Babesia microti isolates.</title>
        <authorList>
            <person name="Cornillot E."/>
            <person name="Dassouli A."/>
            <person name="Garg A."/>
            <person name="Pachikara N."/>
            <person name="Randazzo S."/>
            <person name="Depoix D."/>
            <person name="Carcy B."/>
            <person name="Delbecq S."/>
            <person name="Frutos R."/>
            <person name="Silva J.C."/>
            <person name="Sutton R."/>
            <person name="Krause P.J."/>
            <person name="Mamoun C.B."/>
        </authorList>
    </citation>
    <scope>NUCLEOTIDE SEQUENCE [LARGE SCALE GENOMIC DNA]</scope>
    <source>
        <strain evidence="1 2">RI</strain>
    </source>
</reference>
<gene>
    <name evidence="1" type="ORF">BMR1_03g02660</name>
</gene>
<accession>A0A1R4ABU4</accession>
<dbReference type="AlphaFoldDB" id="A0A1R4ABU4"/>
<sequence length="404" mass="45742">MSDSDPSHSSHKGENYPVFRLLECQLGDPVLAHSLSTYGVVAGTTLGRVSAYIFDYPLGNPREGDTAIHMPNEPLNSSTITTKADIGIRVGDWLWNLFSKSTILPLNKLLQTHLPGRYTVLSSFSDEPIQSVFMSKNKVYSLVGTNIFITYDYKEYKIIDSMEIDCPRHLGAKQILTFKHDVLIETPRGFSIVQPIKKTQVTNTARDFSECNNLLDFDGKRMLCYQRLHKQLRVQIIELLNTLEPRVIFTVDVSLKTHLVTHAKFWESHRIVVVLDARKFELYEFKNSTAPCITKKIGGDVANLCAEHSNLLLVLMRKGAIYLMDAQLNIIYTLSTHPSHFDLGWPYKLSSYLNYVSWTADQGVYFSKFPDSIFNSSQHLPCKNCACMDAEHSDKSDTNSINGD</sequence>
<dbReference type="KEGG" id="bmic:BMR1_03g02660"/>
<dbReference type="VEuPathDB" id="PiroplasmaDB:BMR1_03g02660"/>
<protein>
    <submittedName>
        <fullName evidence="1">Uncharacterized protein</fullName>
    </submittedName>
</protein>
<dbReference type="OrthoDB" id="360930at2759"/>